<dbReference type="VEuPathDB" id="FungiDB:GVI51_I09053"/>
<dbReference type="AlphaFoldDB" id="A0A0W0CKG7"/>
<gene>
    <name evidence="1" type="ORF">AO440_002730</name>
</gene>
<dbReference type="InterPro" id="IPR036317">
    <property type="entry name" value="Cullin_homology_sf"/>
</dbReference>
<dbReference type="VEuPathDB" id="FungiDB:CAGL0I09196g"/>
<comment type="caution">
    <text evidence="1">The sequence shown here is derived from an EMBL/GenBank/DDBJ whole genome shotgun (WGS) entry which is preliminary data.</text>
</comment>
<dbReference type="VEuPathDB" id="FungiDB:B1J91_I09196g"/>
<organism evidence="1 2">
    <name type="scientific">Candida glabrata</name>
    <name type="common">Yeast</name>
    <name type="synonym">Torulopsis glabrata</name>
    <dbReference type="NCBI Taxonomy" id="5478"/>
    <lineage>
        <taxon>Eukaryota</taxon>
        <taxon>Fungi</taxon>
        <taxon>Dikarya</taxon>
        <taxon>Ascomycota</taxon>
        <taxon>Saccharomycotina</taxon>
        <taxon>Saccharomycetes</taxon>
        <taxon>Saccharomycetales</taxon>
        <taxon>Saccharomycetaceae</taxon>
        <taxon>Nakaseomyces</taxon>
    </lineage>
</organism>
<evidence type="ECO:0000313" key="1">
    <source>
        <dbReference type="EMBL" id="KTB05128.1"/>
    </source>
</evidence>
<dbReference type="VEuPathDB" id="FungiDB:GWK60_I04697"/>
<reference evidence="1 2" key="1">
    <citation type="submission" date="2015-10" db="EMBL/GenBank/DDBJ databases">
        <title>Draft genomes sequences of Candida glabrata isolates 1A, 1B, 2A, 2B, 3A and 3B.</title>
        <authorList>
            <person name="Haavelsrud O.E."/>
            <person name="Gaustad P."/>
        </authorList>
    </citation>
    <scope>NUCLEOTIDE SEQUENCE [LARGE SCALE GENOMIC DNA]</scope>
    <source>
        <strain evidence="1">910700640</strain>
    </source>
</reference>
<dbReference type="Proteomes" id="UP000054886">
    <property type="component" value="Unassembled WGS sequence"/>
</dbReference>
<evidence type="ECO:0000313" key="2">
    <source>
        <dbReference type="Proteomes" id="UP000054886"/>
    </source>
</evidence>
<dbReference type="Gene3D" id="3.30.230.130">
    <property type="entry name" value="Cullin, Chain C, Domain 2"/>
    <property type="match status" value="1"/>
</dbReference>
<dbReference type="SUPFAM" id="SSF75632">
    <property type="entry name" value="Cullin homology domain"/>
    <property type="match status" value="1"/>
</dbReference>
<proteinExistence type="predicted"/>
<name>A0A0W0CKG7_CANGB</name>
<protein>
    <submittedName>
        <fullName evidence="1">Uncharacterized protein</fullName>
    </submittedName>
</protein>
<sequence>MKIKQDNAIVESSQLLELKTSIARLSESLINGTCIAITQDDIQAARTIDNIIEDSIIQGGEYLCRIARKQLKKLVEKWIKANFTKSKLRKNSINVFDRYNGVCDLLYSTIKKLKPWNHLNMFLLPYYSMDSLAAVPMAHLIICKSIFKNCFETETLTVKGVFIIKNILQYCDVTDSDRNAIIELGILRLEDILESEGEDQDYFTEYESTMQLGRLMSENVYKYYFKKGNALMVENFQKILDKSKFEHIKLQVLETLYNDSSKKYFILDTLAKHICSDPLAENISVVLKRYITMSANYYRIDSHNLMSALKDKIKKEILETYKNRDYEFYDAVQKLCEKMIKMKNEGNINLAPSSRAQHNFFASENDMLYWKNLFHRIAELLSDPKIFTERILMPKLVRQIAFDTLVDRMPFSKKYPAENLFLEVICEIEPHCRHFTNLISRAVDNANILNHCTETMLFLPLVFPESSRESLSISNMRNDVPCWPSMELANFWQEKVVQKQNEGKTLKPCFSMHTFLIETPISMHDGRKLNLVCNMYVASIICLFNDTSELSVNEIVDTLKTWNYELDINRLTLTLKRMVQQQILIVLPNKKFSINYKPLLSKRQQKLGYLKIN</sequence>
<accession>A0A0W0CKG7</accession>
<dbReference type="EMBL" id="LLZZ01000114">
    <property type="protein sequence ID" value="KTB05128.1"/>
    <property type="molecule type" value="Genomic_DNA"/>
</dbReference>